<feature type="compositionally biased region" description="Basic and acidic residues" evidence="5">
    <location>
        <begin position="66"/>
        <end position="144"/>
    </location>
</feature>
<evidence type="ECO:0000256" key="1">
    <source>
        <dbReference type="ARBA" id="ARBA00022741"/>
    </source>
</evidence>
<dbReference type="GO" id="GO:0016787">
    <property type="term" value="F:hydrolase activity"/>
    <property type="evidence" value="ECO:0007669"/>
    <property type="project" value="UniProtKB-KW"/>
</dbReference>
<dbReference type="SMART" id="SM00490">
    <property type="entry name" value="HELICc"/>
    <property type="match status" value="1"/>
</dbReference>
<dbReference type="SMART" id="SM00847">
    <property type="entry name" value="HA2"/>
    <property type="match status" value="1"/>
</dbReference>
<evidence type="ECO:0000313" key="8">
    <source>
        <dbReference type="Proteomes" id="UP000440578"/>
    </source>
</evidence>
<evidence type="ECO:0000256" key="3">
    <source>
        <dbReference type="ARBA" id="ARBA00022806"/>
    </source>
</evidence>
<dbReference type="EMBL" id="VIIS01001843">
    <property type="protein sequence ID" value="KAF0292032.1"/>
    <property type="molecule type" value="Genomic_DNA"/>
</dbReference>
<evidence type="ECO:0000259" key="6">
    <source>
        <dbReference type="PROSITE" id="PS51194"/>
    </source>
</evidence>
<keyword evidence="1" id="KW-0547">Nucleotide-binding</keyword>
<dbReference type="Proteomes" id="UP000440578">
    <property type="component" value="Unassembled WGS sequence"/>
</dbReference>
<dbReference type="OrthoDB" id="9949983at2759"/>
<reference evidence="7 8" key="1">
    <citation type="submission" date="2019-07" db="EMBL/GenBank/DDBJ databases">
        <title>Draft genome assembly of a fouling barnacle, Amphibalanus amphitrite (Darwin, 1854): The first reference genome for Thecostraca.</title>
        <authorList>
            <person name="Kim W."/>
        </authorList>
    </citation>
    <scope>NUCLEOTIDE SEQUENCE [LARGE SCALE GENOMIC DNA]</scope>
    <source>
        <strain evidence="7">SNU_AA5</strain>
        <tissue evidence="7">Soma without cirri and trophi</tissue>
    </source>
</reference>
<dbReference type="Gene3D" id="3.40.50.300">
    <property type="entry name" value="P-loop containing nucleotide triphosphate hydrolases"/>
    <property type="match status" value="2"/>
</dbReference>
<dbReference type="InterPro" id="IPR027417">
    <property type="entry name" value="P-loop_NTPase"/>
</dbReference>
<keyword evidence="4" id="KW-0067">ATP-binding</keyword>
<feature type="region of interest" description="Disordered" evidence="5">
    <location>
        <begin position="1"/>
        <end position="174"/>
    </location>
</feature>
<feature type="compositionally biased region" description="Low complexity" evidence="5">
    <location>
        <begin position="157"/>
        <end position="172"/>
    </location>
</feature>
<feature type="compositionally biased region" description="Polar residues" evidence="5">
    <location>
        <begin position="51"/>
        <end position="62"/>
    </location>
</feature>
<evidence type="ECO:0000256" key="5">
    <source>
        <dbReference type="SAM" id="MobiDB-lite"/>
    </source>
</evidence>
<dbReference type="AlphaFoldDB" id="A0A6A4VMU7"/>
<dbReference type="GO" id="GO:0003723">
    <property type="term" value="F:RNA binding"/>
    <property type="evidence" value="ECO:0007669"/>
    <property type="project" value="TreeGrafter"/>
</dbReference>
<evidence type="ECO:0000313" key="7">
    <source>
        <dbReference type="EMBL" id="KAF0292032.1"/>
    </source>
</evidence>
<dbReference type="FunFam" id="3.40.50.300:FF:000540">
    <property type="entry name" value="probable ATP-dependent RNA helicase DHX34"/>
    <property type="match status" value="1"/>
</dbReference>
<dbReference type="GO" id="GO:0004386">
    <property type="term" value="F:helicase activity"/>
    <property type="evidence" value="ECO:0007669"/>
    <property type="project" value="UniProtKB-KW"/>
</dbReference>
<dbReference type="PANTHER" id="PTHR18934">
    <property type="entry name" value="ATP-DEPENDENT RNA HELICASE"/>
    <property type="match status" value="1"/>
</dbReference>
<dbReference type="PANTHER" id="PTHR18934:SF221">
    <property type="entry name" value="ATP-DEPENDENT RNA HELICASE DHX34-RELATED"/>
    <property type="match status" value="1"/>
</dbReference>
<dbReference type="InterPro" id="IPR007502">
    <property type="entry name" value="Helicase-assoc_dom"/>
</dbReference>
<feature type="compositionally biased region" description="Basic and acidic residues" evidence="5">
    <location>
        <begin position="35"/>
        <end position="50"/>
    </location>
</feature>
<dbReference type="GO" id="GO:0005524">
    <property type="term" value="F:ATP binding"/>
    <property type="evidence" value="ECO:0007669"/>
    <property type="project" value="UniProtKB-KW"/>
</dbReference>
<dbReference type="PROSITE" id="PS51194">
    <property type="entry name" value="HELICASE_CTER"/>
    <property type="match status" value="1"/>
</dbReference>
<dbReference type="Pfam" id="PF04408">
    <property type="entry name" value="WHD_HA2"/>
    <property type="match status" value="1"/>
</dbReference>
<evidence type="ECO:0000256" key="4">
    <source>
        <dbReference type="ARBA" id="ARBA00022840"/>
    </source>
</evidence>
<comment type="caution">
    <text evidence="7">The sequence shown here is derived from an EMBL/GenBank/DDBJ whole genome shotgun (WGS) entry which is preliminary data.</text>
</comment>
<dbReference type="Pfam" id="PF00271">
    <property type="entry name" value="Helicase_C"/>
    <property type="match status" value="1"/>
</dbReference>
<name>A0A6A4VMU7_AMPAM</name>
<gene>
    <name evidence="7" type="primary">DHX34_1</name>
    <name evidence="7" type="ORF">FJT64_009910</name>
</gene>
<evidence type="ECO:0000256" key="2">
    <source>
        <dbReference type="ARBA" id="ARBA00022801"/>
    </source>
</evidence>
<dbReference type="SUPFAM" id="SSF52540">
    <property type="entry name" value="P-loop containing nucleoside triphosphate hydrolases"/>
    <property type="match status" value="1"/>
</dbReference>
<keyword evidence="8" id="KW-1185">Reference proteome</keyword>
<sequence>MSGRKTDRHGSERRKRSRDGDSPKSRHTTHRHDRGRSSDDRKRGSDRQEKGSVSQRDNTARLSDSSSHRRDSSSRRRDSSSPRCDGLDRRRGVSDRRRDSYDRQKDSYDRQKDSYDRRREGSSYRREHNDSRRDSSDRRRDSSPSHKRARLDRSPNARRSVSPPSSASARPFSEARERAFLTDYLRSGECPLKPGSEEATGFWPFHALYVRRLTAAGVERGHSPPPPKPSRKVTEPFPLPAYDLRLANPLHVERRVRDRRDARELERQERERREPEARRGREVLAAYLHFLQKQKFAKLKKLREAQRNLPIYQHREEILSAVRDNPVVIVAGDTGCGKSTQLPQYLLQAGYNSIACTQPRRIACIALCQRVSHETLQQYGDQIGYQIRFEKRRTARTRVVFLTEGLLLRQVIQIPGRLFPIQLNYRPISVVEAVASSGRLNPAPFVRVLSLIDDRYSAEERGDLLMFLSGVAEITAVADACEEYARQAGRWIVLPLHSQLSVQDQDKVFAVAPDGVRKCIVSTNIAETSVTIDGVRFVVDSGKVKEMSYDSVTRMQRLKEFWVSQASAEQRKGRAGRTGPGVCYRLYSEDEFDMLAPYATPEIQRVPLESLVLQMVALGLPDARRFPFLDRPAEDSLEDAIRSLVQQGALTVDEQLTPLGQMLSQLPVDVTVGKMLVLGSVLHQMGPVLSAAAALSVQTPLTNRAFRDPDCLANLKPLFSSHGDSITLLEAFVSWLQIKVTGKVRSRAWCGERGLEEQRFYELVKLRRQFMTIMEPGSDQVFHSASKPFVVLHPNSVLSFSPETLEIADSDVRVTDRATAARHSVTSDKHQLLGLCVSGTLLETSKPYVTGVTRVPALQVALLFSGTIDTDLSCRSLVCDRWVEFLVSEPAAAQQLLARAVTLRRWWSRLLQTRLDNLGSEEQHEPEEESALRGRLVAALIDFFHTDVFYSHKRLLPADLDGLYCREPEAETDGRLPPFIRYDCTGCVLRLPGFCLSGVLFAGAEWCAAGWHGVVRGWLARSGARLAGTEWCAPREALSGVRQREAPSGVRQREALSGVRQREALSGVRQREALSGVRQREALRGARPWCVQCSVPLDGLRGCSQRVSAPLAETSLVELHLQLCICLSSSDCLSSLPGAGILVRPELGAGGSGRLRFAATCCFCWTELTGGQVSEE</sequence>
<accession>A0A6A4VMU7</accession>
<organism evidence="7 8">
    <name type="scientific">Amphibalanus amphitrite</name>
    <name type="common">Striped barnacle</name>
    <name type="synonym">Balanus amphitrite</name>
    <dbReference type="NCBI Taxonomy" id="1232801"/>
    <lineage>
        <taxon>Eukaryota</taxon>
        <taxon>Metazoa</taxon>
        <taxon>Ecdysozoa</taxon>
        <taxon>Arthropoda</taxon>
        <taxon>Crustacea</taxon>
        <taxon>Multicrustacea</taxon>
        <taxon>Cirripedia</taxon>
        <taxon>Thoracica</taxon>
        <taxon>Thoracicalcarea</taxon>
        <taxon>Balanomorpha</taxon>
        <taxon>Balanoidea</taxon>
        <taxon>Balanidae</taxon>
        <taxon>Amphibalaninae</taxon>
        <taxon>Amphibalanus</taxon>
    </lineage>
</organism>
<feature type="compositionally biased region" description="Basic residues" evidence="5">
    <location>
        <begin position="25"/>
        <end position="34"/>
    </location>
</feature>
<keyword evidence="2" id="KW-0378">Hydrolase</keyword>
<dbReference type="Gene3D" id="1.20.120.1080">
    <property type="match status" value="1"/>
</dbReference>
<proteinExistence type="predicted"/>
<feature type="domain" description="Helicase C-terminal" evidence="6">
    <location>
        <begin position="451"/>
        <end position="619"/>
    </location>
</feature>
<protein>
    <submittedName>
        <fullName evidence="7">Putative ATP-dependent RNA helicase DHX34</fullName>
    </submittedName>
</protein>
<feature type="compositionally biased region" description="Basic and acidic residues" evidence="5">
    <location>
        <begin position="1"/>
        <end position="10"/>
    </location>
</feature>
<dbReference type="InterPro" id="IPR001650">
    <property type="entry name" value="Helicase_C-like"/>
</dbReference>
<dbReference type="InterPro" id="IPR048333">
    <property type="entry name" value="HA2_WH"/>
</dbReference>
<keyword evidence="3 7" id="KW-0347">Helicase</keyword>
<dbReference type="CDD" id="cd18791">
    <property type="entry name" value="SF2_C_RHA"/>
    <property type="match status" value="1"/>
</dbReference>